<dbReference type="AlphaFoldDB" id="A0A915IRU1"/>
<proteinExistence type="predicted"/>
<name>A0A915IRU1_ROMCU</name>
<reference evidence="2" key="1">
    <citation type="submission" date="2022-11" db="UniProtKB">
        <authorList>
            <consortium name="WormBaseParasite"/>
        </authorList>
    </citation>
    <scope>IDENTIFICATION</scope>
</reference>
<accession>A0A915IRU1</accession>
<dbReference type="Proteomes" id="UP000887565">
    <property type="component" value="Unplaced"/>
</dbReference>
<dbReference type="WBParaSite" id="nRc.2.0.1.t16585-RA">
    <property type="protein sequence ID" value="nRc.2.0.1.t16585-RA"/>
    <property type="gene ID" value="nRc.2.0.1.g16585"/>
</dbReference>
<evidence type="ECO:0000313" key="1">
    <source>
        <dbReference type="Proteomes" id="UP000887565"/>
    </source>
</evidence>
<sequence>MNSGRKATIVGINGDGNLNVKFADNGGQVIAFYFMKYWCFSRLLRFSAQKSIFDRGTVLIEAIRRTRGHGLLKRVLVV</sequence>
<evidence type="ECO:0000313" key="2">
    <source>
        <dbReference type="WBParaSite" id="nRc.2.0.1.t16585-RA"/>
    </source>
</evidence>
<keyword evidence="1" id="KW-1185">Reference proteome</keyword>
<organism evidence="1 2">
    <name type="scientific">Romanomermis culicivorax</name>
    <name type="common">Nematode worm</name>
    <dbReference type="NCBI Taxonomy" id="13658"/>
    <lineage>
        <taxon>Eukaryota</taxon>
        <taxon>Metazoa</taxon>
        <taxon>Ecdysozoa</taxon>
        <taxon>Nematoda</taxon>
        <taxon>Enoplea</taxon>
        <taxon>Dorylaimia</taxon>
        <taxon>Mermithida</taxon>
        <taxon>Mermithoidea</taxon>
        <taxon>Mermithidae</taxon>
        <taxon>Romanomermis</taxon>
    </lineage>
</organism>
<protein>
    <submittedName>
        <fullName evidence="2">Uncharacterized protein</fullName>
    </submittedName>
</protein>